<evidence type="ECO:0000313" key="4">
    <source>
        <dbReference type="Proteomes" id="UP001190700"/>
    </source>
</evidence>
<proteinExistence type="predicted"/>
<dbReference type="Gene3D" id="2.160.20.20">
    <property type="match status" value="1"/>
</dbReference>
<sequence length="1203" mass="123132">MQGGIRVHALTDHFSNQSAPEDFLLPEERVMSLSSGDNMDLASATLAATSASFVEAPLEMKGKKRSPTVGRRSLSSNASTEECSWLTPTEEDYVLECNDGYQCNVNEEGWECCSDHDRRAKCPLNSPMMCARDLACGNYTDHCCFEDCSSYGGARPCFPGCTDLPTAETWADAAGRTCEDYYVDELCTEDGGYGLGWGSNSTTFEDFASSGLSADEACCACGGLGYSPPFPSPQLPYSPASPPVPPVPPPLPTAPPVDTSDDGHVAIIHDAVYAFTQLNATMHDSGIHTIYLETHVVLEASLPDLHHDLAVLGNCSGAASPRCSVSGESLYRLFSVKPGAALRLEAMRLCLGFTQGGGAALMVQGGTALLVRCLLEAHTALHAGGAVYAVGAEVRLEATNVTQSTASTAGAALEATDGSHLIIEGGSVVQDNTGVECTVHVQGSSTVVVNASRIADNEVQSYGGGVCASDNSTLLLHRAEIWNNVAQQGGGIMLEASAGTMQAGSSIWAGYDGGGICCQTCMEIEVESGSSISGNAAGMYGGGVQLMGASHLRLADAVLCDNTAAMSGGGVYGLESVAVYVLLTGSLLCNNTAEVAGGGLSAYGRVALVAASRAEDNWVYGEGGALHLHESSELELSEAEVRGNFAWDGGGVYLGKSSTAAISASSVVENVAGNRGGGIYTAQLGALAGNKPQLVALNRITWRTGGRGGSRLRLTGSTLAWNTAHNNGGGGVGCIVEIANASISNNWAVDGDGAGVHCHQEGALVVRSALLTWNLASRSGGAISMDEGTSLSMHAGARCENNVAGFDGGCVVSNEQSALTISGVLMRNNLASSAGGALASYGNSSVTLTRSHFEGNIAHNAGGAIFLSFSTLVMHHCSVEQNLADVNGGGMQFTSYSVARLVSSNISMNHAAEGAGGGLSATFEVEVVLDEGCVLRANFAKLYGGGVHAYVAKVYMGPGTLLQDNYAYYEGGGYALSSSDGRMQHVEVTACLSGGNGGAGYHRRTSMAVVGSRIRGCTALNSGGGMAAVTRSTLRLESVELVSNVAEFGGGAHADGQGTVMELVQVDTMYNTAGQLGGGLSSTNYASLSVVGSRLWASSTDGLGGGAAVRGRASLVVGNCTFSHGSAATGAGIAVLEDAANASIQHSAFILNHAGERAGAVYFESAAQALVQHSVSVATHFGGRSGAAAHLGAVLHPHGARCR</sequence>
<name>A0AAE0BC52_9CHLO</name>
<comment type="caution">
    <text evidence="3">The sequence shown here is derived from an EMBL/GenBank/DDBJ whole genome shotgun (WGS) entry which is preliminary data.</text>
</comment>
<accession>A0AAE0BC52</accession>
<evidence type="ECO:0000256" key="1">
    <source>
        <dbReference type="SAM" id="MobiDB-lite"/>
    </source>
</evidence>
<dbReference type="InterPro" id="IPR006626">
    <property type="entry name" value="PbH1"/>
</dbReference>
<organism evidence="3 4">
    <name type="scientific">Cymbomonas tetramitiformis</name>
    <dbReference type="NCBI Taxonomy" id="36881"/>
    <lineage>
        <taxon>Eukaryota</taxon>
        <taxon>Viridiplantae</taxon>
        <taxon>Chlorophyta</taxon>
        <taxon>Pyramimonadophyceae</taxon>
        <taxon>Pyramimonadales</taxon>
        <taxon>Pyramimonadaceae</taxon>
        <taxon>Cymbomonas</taxon>
    </lineage>
</organism>
<dbReference type="PANTHER" id="PTHR11319:SF35">
    <property type="entry name" value="OUTER MEMBRANE PROTEIN PMPC-RELATED"/>
    <property type="match status" value="1"/>
</dbReference>
<evidence type="ECO:0000313" key="3">
    <source>
        <dbReference type="EMBL" id="KAK3233893.1"/>
    </source>
</evidence>
<dbReference type="Proteomes" id="UP001190700">
    <property type="component" value="Unassembled WGS sequence"/>
</dbReference>
<dbReference type="PANTHER" id="PTHR11319">
    <property type="entry name" value="G PROTEIN-COUPLED RECEPTOR-RELATED"/>
    <property type="match status" value="1"/>
</dbReference>
<evidence type="ECO:0000259" key="2">
    <source>
        <dbReference type="Pfam" id="PF13229"/>
    </source>
</evidence>
<dbReference type="Pfam" id="PF13229">
    <property type="entry name" value="Beta_helix"/>
    <property type="match status" value="1"/>
</dbReference>
<dbReference type="InterPro" id="IPR039448">
    <property type="entry name" value="Beta_helix"/>
</dbReference>
<gene>
    <name evidence="3" type="ORF">CYMTET_55835</name>
</gene>
<dbReference type="InterPro" id="IPR011050">
    <property type="entry name" value="Pectin_lyase_fold/virulence"/>
</dbReference>
<dbReference type="InterPro" id="IPR012332">
    <property type="entry name" value="Autotransporter_pectin_lyase_C"/>
</dbReference>
<dbReference type="EMBL" id="LGRX02035609">
    <property type="protein sequence ID" value="KAK3233893.1"/>
    <property type="molecule type" value="Genomic_DNA"/>
</dbReference>
<protein>
    <recommendedName>
        <fullName evidence="2">Right handed beta helix domain-containing protein</fullName>
    </recommendedName>
</protein>
<dbReference type="AlphaFoldDB" id="A0AAE0BC52"/>
<reference evidence="3 4" key="1">
    <citation type="journal article" date="2015" name="Genome Biol. Evol.">
        <title>Comparative Genomics of a Bacterivorous Green Alga Reveals Evolutionary Causalities and Consequences of Phago-Mixotrophic Mode of Nutrition.</title>
        <authorList>
            <person name="Burns J.A."/>
            <person name="Paasch A."/>
            <person name="Narechania A."/>
            <person name="Kim E."/>
        </authorList>
    </citation>
    <scope>NUCLEOTIDE SEQUENCE [LARGE SCALE GENOMIC DNA]</scope>
    <source>
        <strain evidence="3 4">PLY_AMNH</strain>
    </source>
</reference>
<feature type="region of interest" description="Disordered" evidence="1">
    <location>
        <begin position="235"/>
        <end position="255"/>
    </location>
</feature>
<dbReference type="SUPFAM" id="SSF51126">
    <property type="entry name" value="Pectin lyase-like"/>
    <property type="match status" value="3"/>
</dbReference>
<keyword evidence="4" id="KW-1185">Reference proteome</keyword>
<feature type="domain" description="Right handed beta helix" evidence="2">
    <location>
        <begin position="625"/>
        <end position="772"/>
    </location>
</feature>
<dbReference type="SMART" id="SM00710">
    <property type="entry name" value="PbH1"/>
    <property type="match status" value="8"/>
</dbReference>